<evidence type="ECO:0000256" key="2">
    <source>
        <dbReference type="RuleBase" id="RU000397"/>
    </source>
</evidence>
<dbReference type="Pfam" id="PF00044">
    <property type="entry name" value="Gp_dh_N"/>
    <property type="match status" value="1"/>
</dbReference>
<proteinExistence type="inferred from homology"/>
<protein>
    <submittedName>
        <fullName evidence="4">Erythrose-4-phosphate dehydrogenase</fullName>
        <ecNumber evidence="4">1.2.1.72</ecNumber>
    </submittedName>
</protein>
<dbReference type="PIRSF" id="PIRSF000149">
    <property type="entry name" value="GAP_DH"/>
    <property type="match status" value="1"/>
</dbReference>
<reference evidence="4" key="1">
    <citation type="submission" date="2022-10" db="EMBL/GenBank/DDBJ databases">
        <title>Catenovulum adriacola sp. nov. isolated in the Harbour of Susak.</title>
        <authorList>
            <person name="Schoch T."/>
            <person name="Reich S.J."/>
            <person name="Stoeferle S."/>
            <person name="Flaiz M."/>
            <person name="Kazda M."/>
            <person name="Riedel C.U."/>
            <person name="Duerre P."/>
        </authorList>
    </citation>
    <scope>NUCLEOTIDE SEQUENCE</scope>
    <source>
        <strain evidence="4">TS8</strain>
        <plasmid evidence="4">pCadTS8_2</plasmid>
    </source>
</reference>
<dbReference type="SUPFAM" id="SSF55347">
    <property type="entry name" value="Glyceraldehyde-3-phosphate dehydrogenase-like, C-terminal domain"/>
    <property type="match status" value="1"/>
</dbReference>
<keyword evidence="1 4" id="KW-0560">Oxidoreductase</keyword>
<gene>
    <name evidence="4" type="primary">epd</name>
    <name evidence="4" type="ORF">OLW01_16930</name>
</gene>
<evidence type="ECO:0000256" key="1">
    <source>
        <dbReference type="ARBA" id="ARBA00023002"/>
    </source>
</evidence>
<keyword evidence="5" id="KW-1185">Reference proteome</keyword>
<feature type="domain" description="Glyceraldehyde 3-phosphate dehydrogenase NAD(P) binding" evidence="3">
    <location>
        <begin position="3"/>
        <end position="155"/>
    </location>
</feature>
<dbReference type="Gene3D" id="3.40.50.720">
    <property type="entry name" value="NAD(P)-binding Rossmann-like Domain"/>
    <property type="match status" value="1"/>
</dbReference>
<dbReference type="Gene3D" id="3.30.360.10">
    <property type="entry name" value="Dihydrodipicolinate Reductase, domain 2"/>
    <property type="match status" value="1"/>
</dbReference>
<dbReference type="InterPro" id="IPR020829">
    <property type="entry name" value="GlycerAld_3-P_DH_cat"/>
</dbReference>
<evidence type="ECO:0000313" key="4">
    <source>
        <dbReference type="EMBL" id="WAJ72494.1"/>
    </source>
</evidence>
<dbReference type="InterPro" id="IPR020828">
    <property type="entry name" value="GlycerAld_3-P_DH_NAD(P)-bd"/>
</dbReference>
<geneLocation type="plasmid" evidence="4 5">
    <name>pCadTS8_2</name>
</geneLocation>
<keyword evidence="4" id="KW-0614">Plasmid</keyword>
<dbReference type="InterPro" id="IPR036291">
    <property type="entry name" value="NAD(P)-bd_dom_sf"/>
</dbReference>
<dbReference type="InterPro" id="IPR020831">
    <property type="entry name" value="GlycerAld/Erythrose_P_DH"/>
</dbReference>
<dbReference type="GO" id="GO:0048001">
    <property type="term" value="F:erythrose-4-phosphate dehydrogenase activity"/>
    <property type="evidence" value="ECO:0007669"/>
    <property type="project" value="UniProtKB-EC"/>
</dbReference>
<dbReference type="EMBL" id="CP109967">
    <property type="protein sequence ID" value="WAJ72494.1"/>
    <property type="molecule type" value="Genomic_DNA"/>
</dbReference>
<evidence type="ECO:0000313" key="5">
    <source>
        <dbReference type="Proteomes" id="UP001163726"/>
    </source>
</evidence>
<dbReference type="RefSeq" id="WP_268077293.1">
    <property type="nucleotide sequence ID" value="NZ_CP109967.1"/>
</dbReference>
<accession>A0ABY7ASI9</accession>
<dbReference type="PRINTS" id="PR00078">
    <property type="entry name" value="G3PDHDRGNASE"/>
</dbReference>
<dbReference type="PANTHER" id="PTHR43148">
    <property type="entry name" value="GLYCERALDEHYDE-3-PHOSPHATE DEHYDROGENASE 2"/>
    <property type="match status" value="1"/>
</dbReference>
<dbReference type="SMART" id="SM00846">
    <property type="entry name" value="Gp_dh_N"/>
    <property type="match status" value="1"/>
</dbReference>
<comment type="similarity">
    <text evidence="2">Belongs to the glyceraldehyde-3-phosphate dehydrogenase family.</text>
</comment>
<dbReference type="EC" id="1.2.1.72" evidence="4"/>
<dbReference type="SUPFAM" id="SSF51735">
    <property type="entry name" value="NAD(P)-binding Rossmann-fold domains"/>
    <property type="match status" value="1"/>
</dbReference>
<organism evidence="4 5">
    <name type="scientific">Catenovulum adriaticum</name>
    <dbReference type="NCBI Taxonomy" id="2984846"/>
    <lineage>
        <taxon>Bacteria</taxon>
        <taxon>Pseudomonadati</taxon>
        <taxon>Pseudomonadota</taxon>
        <taxon>Gammaproteobacteria</taxon>
        <taxon>Alteromonadales</taxon>
        <taxon>Alteromonadaceae</taxon>
        <taxon>Catenovulum</taxon>
    </lineage>
</organism>
<name>A0ABY7ASI9_9ALTE</name>
<sequence length="337" mass="37280">MIIRVAINGFGRIGRSVVRAIHEYGLADEFKIVAINELASPESILHLLKYDTSHGKFNADVSLENNRLQINGQLIQLLNEQKISELPWSNMRVDVVFECSGQVSGFEDAFVHIRQGASKVLLSHPGDNNMDATIVYGVNQQVLTRRDRVVSAASCTTNGCVPVITVLDQAFGIESGSITTIHSAMNDQPVIDSYHQDLRRTRAASQSIIPVDTRLSAGIERILPKFQGRFEAISVRVPTVNVTALVLSITIEKEASINQINQVIKEAASNELKGILDYTEAPLVSIDFNHDPHSCILDGTQTRVSHNKLVKVLVWCDNEWGYANRMLDTCRAMMSAE</sequence>
<dbReference type="Pfam" id="PF02800">
    <property type="entry name" value="Gp_dh_C"/>
    <property type="match status" value="1"/>
</dbReference>
<dbReference type="CDD" id="cd23937">
    <property type="entry name" value="GAPDH_C_E4PDH"/>
    <property type="match status" value="1"/>
</dbReference>
<dbReference type="NCBIfam" id="NF010058">
    <property type="entry name" value="PRK13535.1"/>
    <property type="match status" value="1"/>
</dbReference>
<evidence type="ECO:0000259" key="3">
    <source>
        <dbReference type="SMART" id="SM00846"/>
    </source>
</evidence>
<dbReference type="Proteomes" id="UP001163726">
    <property type="component" value="Plasmid pCadTS8_2"/>
</dbReference>